<name>A0AAV4PE91_CAEEX</name>
<comment type="caution">
    <text evidence="1">The sequence shown here is derived from an EMBL/GenBank/DDBJ whole genome shotgun (WGS) entry which is preliminary data.</text>
</comment>
<organism evidence="1 2">
    <name type="scientific">Caerostris extrusa</name>
    <name type="common">Bark spider</name>
    <name type="synonym">Caerostris bankana</name>
    <dbReference type="NCBI Taxonomy" id="172846"/>
    <lineage>
        <taxon>Eukaryota</taxon>
        <taxon>Metazoa</taxon>
        <taxon>Ecdysozoa</taxon>
        <taxon>Arthropoda</taxon>
        <taxon>Chelicerata</taxon>
        <taxon>Arachnida</taxon>
        <taxon>Araneae</taxon>
        <taxon>Araneomorphae</taxon>
        <taxon>Entelegynae</taxon>
        <taxon>Araneoidea</taxon>
        <taxon>Araneidae</taxon>
        <taxon>Caerostris</taxon>
    </lineage>
</organism>
<dbReference type="Proteomes" id="UP001054945">
    <property type="component" value="Unassembled WGS sequence"/>
</dbReference>
<gene>
    <name evidence="1" type="ORF">CEXT_447421</name>
</gene>
<dbReference type="AlphaFoldDB" id="A0AAV4PE91"/>
<evidence type="ECO:0000313" key="2">
    <source>
        <dbReference type="Proteomes" id="UP001054945"/>
    </source>
</evidence>
<evidence type="ECO:0000313" key="1">
    <source>
        <dbReference type="EMBL" id="GIX94733.1"/>
    </source>
</evidence>
<protein>
    <recommendedName>
        <fullName evidence="3">Ribosomal protein S10</fullName>
    </recommendedName>
</protein>
<reference evidence="1 2" key="1">
    <citation type="submission" date="2021-06" db="EMBL/GenBank/DDBJ databases">
        <title>Caerostris extrusa draft genome.</title>
        <authorList>
            <person name="Kono N."/>
            <person name="Arakawa K."/>
        </authorList>
    </citation>
    <scope>NUCLEOTIDE SEQUENCE [LARGE SCALE GENOMIC DNA]</scope>
</reference>
<evidence type="ECO:0008006" key="3">
    <source>
        <dbReference type="Google" id="ProtNLM"/>
    </source>
</evidence>
<sequence>MVYESKDLSCPRRAICKRDDRISSKSWATVLPKAHSKNNRFTFLALPTTPAVRHRNTHWRHPRRGELKNAKNQFVKPKNSGIACQTRKDYYEQFQFFEPKRVCLLFEVKEPTGVRSVMNDRQELRILRRQINKASFCVTSYLG</sequence>
<accession>A0AAV4PE91</accession>
<dbReference type="EMBL" id="BPLR01004418">
    <property type="protein sequence ID" value="GIX94733.1"/>
    <property type="molecule type" value="Genomic_DNA"/>
</dbReference>
<proteinExistence type="predicted"/>
<keyword evidence="2" id="KW-1185">Reference proteome</keyword>